<gene>
    <name evidence="2" type="ORF">CAMP_LOCUS3615</name>
</gene>
<proteinExistence type="predicted"/>
<comment type="caution">
    <text evidence="2">The sequence shown here is derived from an EMBL/GenBank/DDBJ whole genome shotgun (WGS) entry which is preliminary data.</text>
</comment>
<name>A0A9P1MW32_9PELO</name>
<keyword evidence="1" id="KW-0472">Membrane</keyword>
<organism evidence="2 3">
    <name type="scientific">Caenorhabditis angaria</name>
    <dbReference type="NCBI Taxonomy" id="860376"/>
    <lineage>
        <taxon>Eukaryota</taxon>
        <taxon>Metazoa</taxon>
        <taxon>Ecdysozoa</taxon>
        <taxon>Nematoda</taxon>
        <taxon>Chromadorea</taxon>
        <taxon>Rhabditida</taxon>
        <taxon>Rhabditina</taxon>
        <taxon>Rhabditomorpha</taxon>
        <taxon>Rhabditoidea</taxon>
        <taxon>Rhabditidae</taxon>
        <taxon>Peloderinae</taxon>
        <taxon>Caenorhabditis</taxon>
    </lineage>
</organism>
<feature type="transmembrane region" description="Helical" evidence="1">
    <location>
        <begin position="45"/>
        <end position="71"/>
    </location>
</feature>
<evidence type="ECO:0000313" key="2">
    <source>
        <dbReference type="EMBL" id="CAI5440978.1"/>
    </source>
</evidence>
<keyword evidence="1" id="KW-1133">Transmembrane helix</keyword>
<keyword evidence="1" id="KW-0812">Transmembrane</keyword>
<protein>
    <submittedName>
        <fullName evidence="2">Uncharacterized protein</fullName>
    </submittedName>
</protein>
<dbReference type="Proteomes" id="UP001152747">
    <property type="component" value="Unassembled WGS sequence"/>
</dbReference>
<sequence length="99" mass="11495">MPKRRVDQKFEIEPIILTDSFFTDDVFLMCTYEPEIICYGSIFDLIGIFGLIAFLVLFLMMTFCGLFGMCVRPKLRKIAGKTQKHNNNDDGKSKDKMRK</sequence>
<reference evidence="2" key="1">
    <citation type="submission" date="2022-11" db="EMBL/GenBank/DDBJ databases">
        <authorList>
            <person name="Kikuchi T."/>
        </authorList>
    </citation>
    <scope>NUCLEOTIDE SEQUENCE</scope>
    <source>
        <strain evidence="2">PS1010</strain>
    </source>
</reference>
<evidence type="ECO:0000313" key="3">
    <source>
        <dbReference type="Proteomes" id="UP001152747"/>
    </source>
</evidence>
<dbReference type="EMBL" id="CANHGI010000002">
    <property type="protein sequence ID" value="CAI5440978.1"/>
    <property type="molecule type" value="Genomic_DNA"/>
</dbReference>
<keyword evidence="3" id="KW-1185">Reference proteome</keyword>
<accession>A0A9P1MW32</accession>
<dbReference type="AlphaFoldDB" id="A0A9P1MW32"/>
<evidence type="ECO:0000256" key="1">
    <source>
        <dbReference type="SAM" id="Phobius"/>
    </source>
</evidence>